<sequence length="131" mass="15952">MKIWKEKPSKQEVEEFLTEYFKHLQHGELKNVQELTTHAYSDWLDTLYVVWQDHYLIHEIPTDSSFEGKEWLTKLDWLNDLTIKPEMEWLDDNTVWVDFIYKGEPSGYIGEFRLKHDENGYFMERVIFKMA</sequence>
<organism evidence="1 2">
    <name type="scientific">Dawidia cretensis</name>
    <dbReference type="NCBI Taxonomy" id="2782350"/>
    <lineage>
        <taxon>Bacteria</taxon>
        <taxon>Pseudomonadati</taxon>
        <taxon>Bacteroidota</taxon>
        <taxon>Cytophagia</taxon>
        <taxon>Cytophagales</taxon>
        <taxon>Chryseotaleaceae</taxon>
        <taxon>Dawidia</taxon>
    </lineage>
</organism>
<dbReference type="AlphaFoldDB" id="A0AAP2E2Z2"/>
<keyword evidence="2" id="KW-1185">Reference proteome</keyword>
<proteinExistence type="predicted"/>
<comment type="caution">
    <text evidence="1">The sequence shown here is derived from an EMBL/GenBank/DDBJ whole genome shotgun (WGS) entry which is preliminary data.</text>
</comment>
<dbReference type="Proteomes" id="UP001319080">
    <property type="component" value="Unassembled WGS sequence"/>
</dbReference>
<accession>A0AAP2E2Z2</accession>
<evidence type="ECO:0000313" key="1">
    <source>
        <dbReference type="EMBL" id="MBT1712103.1"/>
    </source>
</evidence>
<evidence type="ECO:0000313" key="2">
    <source>
        <dbReference type="Proteomes" id="UP001319080"/>
    </source>
</evidence>
<protein>
    <submittedName>
        <fullName evidence="1">Uncharacterized protein</fullName>
    </submittedName>
</protein>
<name>A0AAP2E2Z2_9BACT</name>
<dbReference type="EMBL" id="JAHESE010000050">
    <property type="protein sequence ID" value="MBT1712103.1"/>
    <property type="molecule type" value="Genomic_DNA"/>
</dbReference>
<reference evidence="1 2" key="1">
    <citation type="submission" date="2021-05" db="EMBL/GenBank/DDBJ databases">
        <title>A Polyphasic approach of four new species of the genus Ohtaekwangia: Ohtaekwangia histidinii sp. nov., Ohtaekwangia cretensis sp. nov., Ohtaekwangia indiensis sp. nov., Ohtaekwangia reichenbachii sp. nov. from diverse environment.</title>
        <authorList>
            <person name="Octaviana S."/>
        </authorList>
    </citation>
    <scope>NUCLEOTIDE SEQUENCE [LARGE SCALE GENOMIC DNA]</scope>
    <source>
        <strain evidence="1 2">PWU5</strain>
    </source>
</reference>
<dbReference type="RefSeq" id="WP_254087671.1">
    <property type="nucleotide sequence ID" value="NZ_JAHESE010000050.1"/>
</dbReference>
<gene>
    <name evidence="1" type="ORF">KK062_27930</name>
</gene>